<keyword evidence="7" id="KW-1185">Reference proteome</keyword>
<organism evidence="6 7">
    <name type="scientific">Triticum turgidum subsp. durum</name>
    <name type="common">Durum wheat</name>
    <name type="synonym">Triticum durum</name>
    <dbReference type="NCBI Taxonomy" id="4567"/>
    <lineage>
        <taxon>Eukaryota</taxon>
        <taxon>Viridiplantae</taxon>
        <taxon>Streptophyta</taxon>
        <taxon>Embryophyta</taxon>
        <taxon>Tracheophyta</taxon>
        <taxon>Spermatophyta</taxon>
        <taxon>Magnoliopsida</taxon>
        <taxon>Liliopsida</taxon>
        <taxon>Poales</taxon>
        <taxon>Poaceae</taxon>
        <taxon>BOP clade</taxon>
        <taxon>Pooideae</taxon>
        <taxon>Triticodae</taxon>
        <taxon>Triticeae</taxon>
        <taxon>Triticinae</taxon>
        <taxon>Triticum</taxon>
    </lineage>
</organism>
<feature type="domain" description="Small ribosomal subunit protein uS10" evidence="5">
    <location>
        <begin position="98"/>
        <end position="188"/>
    </location>
</feature>
<dbReference type="Proteomes" id="UP000324705">
    <property type="component" value="Chromosome 5A"/>
</dbReference>
<dbReference type="GO" id="GO:1990904">
    <property type="term" value="C:ribonucleoprotein complex"/>
    <property type="evidence" value="ECO:0007669"/>
    <property type="project" value="UniProtKB-KW"/>
</dbReference>
<proteinExistence type="inferred from homology"/>
<comment type="similarity">
    <text evidence="1">Belongs to the universal ribosomal protein uS10 family.</text>
</comment>
<feature type="compositionally biased region" description="Basic and acidic residues" evidence="4">
    <location>
        <begin position="78"/>
        <end position="88"/>
    </location>
</feature>
<dbReference type="EMBL" id="LT934119">
    <property type="protein sequence ID" value="VAI16297.1"/>
    <property type="molecule type" value="Genomic_DNA"/>
</dbReference>
<dbReference type="PANTHER" id="PTHR11700">
    <property type="entry name" value="30S RIBOSOMAL PROTEIN S10 FAMILY MEMBER"/>
    <property type="match status" value="1"/>
</dbReference>
<dbReference type="AlphaFoldDB" id="A0A9R0TLU5"/>
<evidence type="ECO:0000313" key="6">
    <source>
        <dbReference type="EMBL" id="VAI16297.1"/>
    </source>
</evidence>
<dbReference type="FunFam" id="3.30.70.600:FF:000007">
    <property type="entry name" value="Ribosomal protein S10"/>
    <property type="match status" value="1"/>
</dbReference>
<evidence type="ECO:0000256" key="2">
    <source>
        <dbReference type="ARBA" id="ARBA00022980"/>
    </source>
</evidence>
<evidence type="ECO:0000256" key="1">
    <source>
        <dbReference type="ARBA" id="ARBA00007102"/>
    </source>
</evidence>
<dbReference type="SMART" id="SM01403">
    <property type="entry name" value="Ribosomal_S10"/>
    <property type="match status" value="1"/>
</dbReference>
<accession>A0A9R0TLU5</accession>
<evidence type="ECO:0000313" key="7">
    <source>
        <dbReference type="Proteomes" id="UP000324705"/>
    </source>
</evidence>
<keyword evidence="2" id="KW-0689">Ribosomal protein</keyword>
<name>A0A9R0TLU5_TRITD</name>
<feature type="region of interest" description="Disordered" evidence="4">
    <location>
        <begin position="63"/>
        <end position="90"/>
    </location>
</feature>
<dbReference type="PRINTS" id="PR00971">
    <property type="entry name" value="RIBOSOMALS10"/>
</dbReference>
<protein>
    <recommendedName>
        <fullName evidence="5">Small ribosomal subunit protein uS10 domain-containing protein</fullName>
    </recommendedName>
</protein>
<dbReference type="InterPro" id="IPR036838">
    <property type="entry name" value="Ribosomal_uS10_dom_sf"/>
</dbReference>
<reference evidence="6 7" key="1">
    <citation type="submission" date="2017-09" db="EMBL/GenBank/DDBJ databases">
        <authorList>
            <consortium name="International Durum Wheat Genome Sequencing Consortium (IDWGSC)"/>
            <person name="Milanesi L."/>
        </authorList>
    </citation>
    <scope>NUCLEOTIDE SEQUENCE [LARGE SCALE GENOMIC DNA]</scope>
    <source>
        <strain evidence="7">cv. Svevo</strain>
    </source>
</reference>
<dbReference type="Gramene" id="TRITD5Av1G116510.1">
    <property type="protein sequence ID" value="TRITD5Av1G116510.1"/>
    <property type="gene ID" value="TRITD5Av1G116510"/>
</dbReference>
<dbReference type="GO" id="GO:0005840">
    <property type="term" value="C:ribosome"/>
    <property type="evidence" value="ECO:0007669"/>
    <property type="project" value="UniProtKB-KW"/>
</dbReference>
<keyword evidence="3" id="KW-0687">Ribonucleoprotein</keyword>
<feature type="compositionally biased region" description="Polar residues" evidence="4">
    <location>
        <begin position="63"/>
        <end position="74"/>
    </location>
</feature>
<dbReference type="InterPro" id="IPR001848">
    <property type="entry name" value="Ribosomal_uS10"/>
</dbReference>
<dbReference type="SUPFAM" id="SSF54999">
    <property type="entry name" value="Ribosomal protein S10"/>
    <property type="match status" value="1"/>
</dbReference>
<gene>
    <name evidence="6" type="ORF">TRITD_5Av1G116510</name>
</gene>
<evidence type="ECO:0000256" key="3">
    <source>
        <dbReference type="ARBA" id="ARBA00023274"/>
    </source>
</evidence>
<evidence type="ECO:0000256" key="4">
    <source>
        <dbReference type="SAM" id="MobiDB-lite"/>
    </source>
</evidence>
<dbReference type="Pfam" id="PF00338">
    <property type="entry name" value="Ribosomal_S10"/>
    <property type="match status" value="1"/>
</dbReference>
<dbReference type="InterPro" id="IPR027486">
    <property type="entry name" value="Ribosomal_uS10_dom"/>
</dbReference>
<dbReference type="GO" id="GO:0006412">
    <property type="term" value="P:translation"/>
    <property type="evidence" value="ECO:0007669"/>
    <property type="project" value="InterPro"/>
</dbReference>
<evidence type="ECO:0000259" key="5">
    <source>
        <dbReference type="SMART" id="SM01403"/>
    </source>
</evidence>
<dbReference type="GO" id="GO:0003735">
    <property type="term" value="F:structural constituent of ribosome"/>
    <property type="evidence" value="ECO:0007669"/>
    <property type="project" value="InterPro"/>
</dbReference>
<dbReference type="Gene3D" id="3.30.70.600">
    <property type="entry name" value="Ribosomal protein S10 domain"/>
    <property type="match status" value="1"/>
</dbReference>
<sequence>MAMLRYAASLALRWSASSPEAAVSRFLGSAGYGNPAACLPLLRRPATPPAAATAAASRLFSYGSQPGSSDTNSMLGKPVEETKEDVSPRTHKSPAKIRIILKSFNNQKNNLKDLAPYMHKVGLPESRSLYTVLRSPHIDKKSREQFSTHVKKVFVEKTVETHELAKKFFWLKRLRILGAQYGVVINFKTRLGKKIGCSKGGGLLRHPKQGSGIE</sequence>